<name>A0ABW4ZPD2_9SPHI</name>
<evidence type="ECO:0000256" key="6">
    <source>
        <dbReference type="ARBA" id="ARBA00022989"/>
    </source>
</evidence>
<keyword evidence="3" id="KW-0813">Transport</keyword>
<dbReference type="PANTHER" id="PTHR46494">
    <property type="entry name" value="CORA FAMILY METAL ION TRANSPORTER (EUROFUNG)"/>
    <property type="match status" value="1"/>
</dbReference>
<evidence type="ECO:0000256" key="1">
    <source>
        <dbReference type="ARBA" id="ARBA00004651"/>
    </source>
</evidence>
<dbReference type="SUPFAM" id="SSF143865">
    <property type="entry name" value="CorA soluble domain-like"/>
    <property type="match status" value="1"/>
</dbReference>
<comment type="similarity">
    <text evidence="2">Belongs to the CorA metal ion transporter (MIT) (TC 1.A.35) family.</text>
</comment>
<evidence type="ECO:0000256" key="3">
    <source>
        <dbReference type="ARBA" id="ARBA00022448"/>
    </source>
</evidence>
<keyword evidence="7 8" id="KW-0472">Membrane</keyword>
<dbReference type="InterPro" id="IPR002523">
    <property type="entry name" value="MgTranspt_CorA/ZnTranspt_ZntB"/>
</dbReference>
<dbReference type="InterPro" id="IPR045861">
    <property type="entry name" value="CorA_cytoplasmic_dom"/>
</dbReference>
<evidence type="ECO:0000256" key="4">
    <source>
        <dbReference type="ARBA" id="ARBA00022475"/>
    </source>
</evidence>
<dbReference type="Gene3D" id="3.30.460.20">
    <property type="entry name" value="CorA soluble domain-like"/>
    <property type="match status" value="1"/>
</dbReference>
<evidence type="ECO:0000313" key="9">
    <source>
        <dbReference type="EMBL" id="MFD2163958.1"/>
    </source>
</evidence>
<feature type="transmembrane region" description="Helical" evidence="8">
    <location>
        <begin position="272"/>
        <end position="292"/>
    </location>
</feature>
<keyword evidence="5 8" id="KW-0812">Transmembrane</keyword>
<dbReference type="Pfam" id="PF01544">
    <property type="entry name" value="CorA"/>
    <property type="match status" value="1"/>
</dbReference>
<evidence type="ECO:0000256" key="7">
    <source>
        <dbReference type="ARBA" id="ARBA00023136"/>
    </source>
</evidence>
<proteinExistence type="inferred from homology"/>
<comment type="caution">
    <text evidence="9">The sequence shown here is derived from an EMBL/GenBank/DDBJ whole genome shotgun (WGS) entry which is preliminary data.</text>
</comment>
<accession>A0ABW4ZPD2</accession>
<organism evidence="9 10">
    <name type="scientific">Paradesertivirga mongoliensis</name>
    <dbReference type="NCBI Taxonomy" id="2100740"/>
    <lineage>
        <taxon>Bacteria</taxon>
        <taxon>Pseudomonadati</taxon>
        <taxon>Bacteroidota</taxon>
        <taxon>Sphingobacteriia</taxon>
        <taxon>Sphingobacteriales</taxon>
        <taxon>Sphingobacteriaceae</taxon>
        <taxon>Paradesertivirga</taxon>
    </lineage>
</organism>
<evidence type="ECO:0000256" key="8">
    <source>
        <dbReference type="SAM" id="Phobius"/>
    </source>
</evidence>
<dbReference type="InterPro" id="IPR045863">
    <property type="entry name" value="CorA_TM1_TM2"/>
</dbReference>
<keyword evidence="10" id="KW-1185">Reference proteome</keyword>
<evidence type="ECO:0000313" key="10">
    <source>
        <dbReference type="Proteomes" id="UP001597387"/>
    </source>
</evidence>
<evidence type="ECO:0000256" key="2">
    <source>
        <dbReference type="ARBA" id="ARBA00009765"/>
    </source>
</evidence>
<dbReference type="Proteomes" id="UP001597387">
    <property type="component" value="Unassembled WGS sequence"/>
</dbReference>
<sequence>MLKEITDPNNNKLKWIDITNPEKEELQEVARQYGLHEALLNDCLQPDHLPKYESMEDYVFMIFRIYTDQETPEADSVQELTHKIAIFYSPDFIITVHRKPQRVINELEDLLNDGHCKSCRHILNLLIRLCLLTYDVPSNKAARHLEYFEEQVFIRTRKVPLLRALYFLKRKIDVTRRMLILSNEIIDNIDTAEGDVNTRDTRDLYIRLHNVYDSLSENINQLLNLYFSVSSQRTNETMRVLTVFSVFFMPLTFVVGVYGMNFEYMPELHTKLGYPVVLFVMVMITLAIYLWFKRKGWL</sequence>
<evidence type="ECO:0000256" key="5">
    <source>
        <dbReference type="ARBA" id="ARBA00022692"/>
    </source>
</evidence>
<dbReference type="EMBL" id="JBHUHZ010000003">
    <property type="protein sequence ID" value="MFD2163958.1"/>
    <property type="molecule type" value="Genomic_DNA"/>
</dbReference>
<protein>
    <submittedName>
        <fullName evidence="9">CorA family divalent cation transporter</fullName>
    </submittedName>
</protein>
<feature type="transmembrane region" description="Helical" evidence="8">
    <location>
        <begin position="240"/>
        <end position="260"/>
    </location>
</feature>
<dbReference type="SUPFAM" id="SSF144083">
    <property type="entry name" value="Magnesium transport protein CorA, transmembrane region"/>
    <property type="match status" value="1"/>
</dbReference>
<dbReference type="Gene3D" id="1.20.58.340">
    <property type="entry name" value="Magnesium transport protein CorA, transmembrane region"/>
    <property type="match status" value="1"/>
</dbReference>
<gene>
    <name evidence="9" type="ORF">ACFSJU_16230</name>
</gene>
<reference evidence="10" key="1">
    <citation type="journal article" date="2019" name="Int. J. Syst. Evol. Microbiol.">
        <title>The Global Catalogue of Microorganisms (GCM) 10K type strain sequencing project: providing services to taxonomists for standard genome sequencing and annotation.</title>
        <authorList>
            <consortium name="The Broad Institute Genomics Platform"/>
            <consortium name="The Broad Institute Genome Sequencing Center for Infectious Disease"/>
            <person name="Wu L."/>
            <person name="Ma J."/>
        </authorList>
    </citation>
    <scope>NUCLEOTIDE SEQUENCE [LARGE SCALE GENOMIC DNA]</scope>
    <source>
        <strain evidence="10">KCTC 42217</strain>
    </source>
</reference>
<keyword evidence="6 8" id="KW-1133">Transmembrane helix</keyword>
<keyword evidence="4" id="KW-1003">Cell membrane</keyword>
<dbReference type="PANTHER" id="PTHR46494:SF1">
    <property type="entry name" value="CORA FAMILY METAL ION TRANSPORTER (EUROFUNG)"/>
    <property type="match status" value="1"/>
</dbReference>
<dbReference type="CDD" id="cd12832">
    <property type="entry name" value="TmCorA-like_u3"/>
    <property type="match status" value="1"/>
</dbReference>
<comment type="subcellular location">
    <subcellularLocation>
        <location evidence="1">Cell membrane</location>
        <topology evidence="1">Multi-pass membrane protein</topology>
    </subcellularLocation>
</comment>
<dbReference type="RefSeq" id="WP_255904816.1">
    <property type="nucleotide sequence ID" value="NZ_JAFMZO010000004.1"/>
</dbReference>